<feature type="compositionally biased region" description="Low complexity" evidence="1">
    <location>
        <begin position="563"/>
        <end position="575"/>
    </location>
</feature>
<feature type="compositionally biased region" description="Basic and acidic residues" evidence="1">
    <location>
        <begin position="473"/>
        <end position="486"/>
    </location>
</feature>
<feature type="region of interest" description="Disordered" evidence="1">
    <location>
        <begin position="1"/>
        <end position="42"/>
    </location>
</feature>
<dbReference type="CTD" id="55812"/>
<proteinExistence type="predicted"/>
<dbReference type="GO" id="GO:0005930">
    <property type="term" value="C:axoneme"/>
    <property type="evidence" value="ECO:0007669"/>
    <property type="project" value="TreeGrafter"/>
</dbReference>
<dbReference type="GeneTree" id="ENSGT00390000014113"/>
<sequence>MGFADFNTSMESRTGSGSSGLGSSSGLRGQTLKSSPFCPRSSSKLTQSIIKDHMVSHYRMIYSAKAAIDTSVPKSLLQSVKYNDQIRKERLRKGLRPHSALSFSQRNGRTSRSSSQSQLSVQCDDSPYLCSRSSIISSPRFTTSFNAKDVVYPSCKVGPHRSRPSSEMKYRSPDETFQRKQSTCSLVALRDQGGYKTFQDPVKKTYSGDLLQKHSQHFTQEKPFTPKTLKSDKSSYLTKYRFYRAPLVKPPQDGGNSGQMQQDTSKISTKIKKHSHEPDEQSEEYSTDREWLEDELNCTYFSPSDQQDRKTKRDHYLFGSTSRISPEGRKPLTRSRVSAEEEELMYLEFIATVTEDILSRGHISNSMVDRVMKRHIGKNLHRLDEGKMRHLLEELRKELDEPTNVSSRTETDSLDTVFSHLDSGWDQVKTKEGIDPLSHETLINSWDLPRYDDPFLVSTPLSSPVRKAPSPKIIEEKKSDMDKKGSDSALLSDELSNSRGDSRDTAATRGDENEHADGDGDLKQGDVNLDGEFKVLEDLEMDLSEKLHVSRSTHSPETANGTDANSVASVSDDDF</sequence>
<reference evidence="2" key="2">
    <citation type="submission" date="2025-09" db="UniProtKB">
        <authorList>
            <consortium name="Ensembl"/>
        </authorList>
    </citation>
    <scope>IDENTIFICATION</scope>
</reference>
<feature type="compositionally biased region" description="Polar residues" evidence="1">
    <location>
        <begin position="550"/>
        <end position="562"/>
    </location>
</feature>
<feature type="region of interest" description="Disordered" evidence="1">
    <location>
        <begin position="156"/>
        <end position="176"/>
    </location>
</feature>
<evidence type="ECO:0000313" key="3">
    <source>
        <dbReference type="Proteomes" id="UP000264800"/>
    </source>
</evidence>
<feature type="compositionally biased region" description="Basic and acidic residues" evidence="1">
    <location>
        <begin position="164"/>
        <end position="176"/>
    </location>
</feature>
<feature type="compositionally biased region" description="Low complexity" evidence="1">
    <location>
        <begin position="104"/>
        <end position="120"/>
    </location>
</feature>
<dbReference type="OMA" id="FITEHEW"/>
<dbReference type="GO" id="GO:0036064">
    <property type="term" value="C:ciliary basal body"/>
    <property type="evidence" value="ECO:0007669"/>
    <property type="project" value="TreeGrafter"/>
</dbReference>
<dbReference type="Pfam" id="PF15244">
    <property type="entry name" value="HSD3"/>
    <property type="match status" value="1"/>
</dbReference>
<feature type="region of interest" description="Disordered" evidence="1">
    <location>
        <begin position="93"/>
        <end position="120"/>
    </location>
</feature>
<dbReference type="RefSeq" id="XP_017266748.1">
    <property type="nucleotide sequence ID" value="XM_017411259.3"/>
</dbReference>
<protein>
    <submittedName>
        <fullName evidence="2">Spermatogenesis associated 7</fullName>
    </submittedName>
</protein>
<dbReference type="GO" id="GO:0000226">
    <property type="term" value="P:microtubule cytoskeleton organization"/>
    <property type="evidence" value="ECO:0007669"/>
    <property type="project" value="TreeGrafter"/>
</dbReference>
<dbReference type="GO" id="GO:0120206">
    <property type="term" value="C:photoreceptor distal connecting cilium"/>
    <property type="evidence" value="ECO:0007669"/>
    <property type="project" value="TreeGrafter"/>
</dbReference>
<feature type="region of interest" description="Disordered" evidence="1">
    <location>
        <begin position="547"/>
        <end position="575"/>
    </location>
</feature>
<dbReference type="PANTHER" id="PTHR14917">
    <property type="entry name" value="SPERMATOGENESIS-ASSOCIATED PROTEIN 7"/>
    <property type="match status" value="1"/>
</dbReference>
<name>A0A3Q3ADU6_KRYMA</name>
<organism evidence="2 3">
    <name type="scientific">Kryptolebias marmoratus</name>
    <name type="common">Mangrove killifish</name>
    <name type="synonym">Rivulus marmoratus</name>
    <dbReference type="NCBI Taxonomy" id="37003"/>
    <lineage>
        <taxon>Eukaryota</taxon>
        <taxon>Metazoa</taxon>
        <taxon>Chordata</taxon>
        <taxon>Craniata</taxon>
        <taxon>Vertebrata</taxon>
        <taxon>Euteleostomi</taxon>
        <taxon>Actinopterygii</taxon>
        <taxon>Neopterygii</taxon>
        <taxon>Teleostei</taxon>
        <taxon>Neoteleostei</taxon>
        <taxon>Acanthomorphata</taxon>
        <taxon>Ovalentaria</taxon>
        <taxon>Atherinomorphae</taxon>
        <taxon>Cyprinodontiformes</taxon>
        <taxon>Rivulidae</taxon>
        <taxon>Kryptolebias</taxon>
    </lineage>
</organism>
<dbReference type="PANTHER" id="PTHR14917:SF4">
    <property type="entry name" value="SPERMATOGENESIS-ASSOCIATED 7"/>
    <property type="match status" value="1"/>
</dbReference>
<dbReference type="GO" id="GO:0120200">
    <property type="term" value="C:rod photoreceptor outer segment"/>
    <property type="evidence" value="ECO:0007669"/>
    <property type="project" value="TreeGrafter"/>
</dbReference>
<feature type="compositionally biased region" description="Basic and acidic residues" evidence="1">
    <location>
        <begin position="500"/>
        <end position="524"/>
    </location>
</feature>
<dbReference type="Ensembl" id="ENSKMAT00000014635.1">
    <property type="protein sequence ID" value="ENSKMAP00000014421.1"/>
    <property type="gene ID" value="ENSKMAG00000010834.1"/>
</dbReference>
<dbReference type="STRING" id="37003.ENSKMAP00000014421"/>
<dbReference type="GeneID" id="108233075"/>
<feature type="compositionally biased region" description="Low complexity" evidence="1">
    <location>
        <begin position="12"/>
        <end position="29"/>
    </location>
</feature>
<dbReference type="InterPro" id="IPR029357">
    <property type="entry name" value="SPATA7"/>
</dbReference>
<feature type="region of interest" description="Disordered" evidence="1">
    <location>
        <begin position="247"/>
        <end position="288"/>
    </location>
</feature>
<dbReference type="GO" id="GO:0045494">
    <property type="term" value="P:photoreceptor cell maintenance"/>
    <property type="evidence" value="ECO:0007669"/>
    <property type="project" value="TreeGrafter"/>
</dbReference>
<evidence type="ECO:0000256" key="1">
    <source>
        <dbReference type="SAM" id="MobiDB-lite"/>
    </source>
</evidence>
<evidence type="ECO:0000313" key="2">
    <source>
        <dbReference type="Ensembl" id="ENSKMAP00000014421.1"/>
    </source>
</evidence>
<dbReference type="KEGG" id="kmr:108233075"/>
<feature type="compositionally biased region" description="Polar residues" evidence="1">
    <location>
        <begin position="1"/>
        <end position="11"/>
    </location>
</feature>
<accession>A0A3Q3ADU6</accession>
<dbReference type="OrthoDB" id="6263678at2759"/>
<feature type="region of interest" description="Disordered" evidence="1">
    <location>
        <begin position="457"/>
        <end position="527"/>
    </location>
</feature>
<keyword evidence="3" id="KW-1185">Reference proteome</keyword>
<dbReference type="AlphaFoldDB" id="A0A3Q3ADU6"/>
<dbReference type="Proteomes" id="UP000264800">
    <property type="component" value="Unplaced"/>
</dbReference>
<reference evidence="2" key="1">
    <citation type="submission" date="2025-08" db="UniProtKB">
        <authorList>
            <consortium name="Ensembl"/>
        </authorList>
    </citation>
    <scope>IDENTIFICATION</scope>
</reference>